<dbReference type="PANTHER" id="PTHR33144:SF45">
    <property type="entry name" value="TRANSPOSASE TNP1_EN_SPM-LIKE DOMAIN-CONTAINING PROTEIN"/>
    <property type="match status" value="1"/>
</dbReference>
<reference evidence="2 3" key="1">
    <citation type="submission" date="2019-04" db="EMBL/GenBank/DDBJ databases">
        <title>An improved genome assembly and genetic linkage map for asparagus bean, Vigna unguiculata ssp. sesquipedialis.</title>
        <authorList>
            <person name="Xia Q."/>
            <person name="Zhang R."/>
            <person name="Dong Y."/>
        </authorList>
    </citation>
    <scope>NUCLEOTIDE SEQUENCE [LARGE SCALE GENOMIC DNA]</scope>
    <source>
        <tissue evidence="2">Leaf</tissue>
    </source>
</reference>
<protein>
    <submittedName>
        <fullName evidence="2">Putative transposase</fullName>
    </submittedName>
</protein>
<keyword evidence="3" id="KW-1185">Reference proteome</keyword>
<feature type="region of interest" description="Disordered" evidence="1">
    <location>
        <begin position="81"/>
        <end position="100"/>
    </location>
</feature>
<organism evidence="2 3">
    <name type="scientific">Vigna unguiculata</name>
    <name type="common">Cowpea</name>
    <dbReference type="NCBI Taxonomy" id="3917"/>
    <lineage>
        <taxon>Eukaryota</taxon>
        <taxon>Viridiplantae</taxon>
        <taxon>Streptophyta</taxon>
        <taxon>Embryophyta</taxon>
        <taxon>Tracheophyta</taxon>
        <taxon>Spermatophyta</taxon>
        <taxon>Magnoliopsida</taxon>
        <taxon>eudicotyledons</taxon>
        <taxon>Gunneridae</taxon>
        <taxon>Pentapetalae</taxon>
        <taxon>rosids</taxon>
        <taxon>fabids</taxon>
        <taxon>Fabales</taxon>
        <taxon>Fabaceae</taxon>
        <taxon>Papilionoideae</taxon>
        <taxon>50 kb inversion clade</taxon>
        <taxon>NPAAA clade</taxon>
        <taxon>indigoferoid/millettioid clade</taxon>
        <taxon>Phaseoleae</taxon>
        <taxon>Vigna</taxon>
    </lineage>
</organism>
<dbReference type="InterPro" id="IPR004252">
    <property type="entry name" value="Probable_transposase_24"/>
</dbReference>
<sequence>MKVNEELAKRDVMCRIGKLWREYKCKLWNEFYDPLLSRNDLIKNVPEGHNMDQWAIFIDYRLKPSIMNMCNRNKDIRKRQTIPDTGGGMSLSRRRDNLKNETGKNIGRVEMWKITHKRKNGTYVNDEAMEIGVTLFLLISQHHEKIDDLMMQNSETALDISPYDPIGIIFGKEHAGQVRGFSHGACPTLAFKKSTTRLSALLAYIASKEDVPEYLASIAASFPRTLVNEVPDIGSSVPAANDNVGSSAASKTN</sequence>
<evidence type="ECO:0000313" key="2">
    <source>
        <dbReference type="EMBL" id="QCD99728.1"/>
    </source>
</evidence>
<evidence type="ECO:0000313" key="3">
    <source>
        <dbReference type="Proteomes" id="UP000501690"/>
    </source>
</evidence>
<evidence type="ECO:0000256" key="1">
    <source>
        <dbReference type="SAM" id="MobiDB-lite"/>
    </source>
</evidence>
<dbReference type="PANTHER" id="PTHR33144">
    <property type="entry name" value="OS10G0409366 PROTEIN-RELATED"/>
    <property type="match status" value="1"/>
</dbReference>
<gene>
    <name evidence="2" type="ORF">DEO72_LG7g1013</name>
</gene>
<proteinExistence type="predicted"/>
<dbReference type="Pfam" id="PF03004">
    <property type="entry name" value="Transposase_24"/>
    <property type="match status" value="1"/>
</dbReference>
<accession>A0A4D6MHL4</accession>
<name>A0A4D6MHL4_VIGUN</name>
<dbReference type="EMBL" id="CP039351">
    <property type="protein sequence ID" value="QCD99728.1"/>
    <property type="molecule type" value="Genomic_DNA"/>
</dbReference>
<dbReference type="Proteomes" id="UP000501690">
    <property type="component" value="Linkage Group LG7"/>
</dbReference>
<dbReference type="AlphaFoldDB" id="A0A4D6MHL4"/>